<gene>
    <name evidence="2" type="ORF">BDY21DRAFT_293892</name>
</gene>
<feature type="region of interest" description="Disordered" evidence="1">
    <location>
        <begin position="1"/>
        <end position="144"/>
    </location>
</feature>
<evidence type="ECO:0000313" key="3">
    <source>
        <dbReference type="Proteomes" id="UP000799766"/>
    </source>
</evidence>
<organism evidence="2 3">
    <name type="scientific">Lineolata rhizophorae</name>
    <dbReference type="NCBI Taxonomy" id="578093"/>
    <lineage>
        <taxon>Eukaryota</taxon>
        <taxon>Fungi</taxon>
        <taxon>Dikarya</taxon>
        <taxon>Ascomycota</taxon>
        <taxon>Pezizomycotina</taxon>
        <taxon>Dothideomycetes</taxon>
        <taxon>Dothideomycetes incertae sedis</taxon>
        <taxon>Lineolatales</taxon>
        <taxon>Lineolataceae</taxon>
        <taxon>Lineolata</taxon>
    </lineage>
</organism>
<feature type="compositionally biased region" description="Basic and acidic residues" evidence="1">
    <location>
        <begin position="64"/>
        <end position="76"/>
    </location>
</feature>
<dbReference type="PANTHER" id="PTHR42090">
    <property type="match status" value="1"/>
</dbReference>
<evidence type="ECO:0000313" key="2">
    <source>
        <dbReference type="EMBL" id="KAF2452889.1"/>
    </source>
</evidence>
<dbReference type="PANTHER" id="PTHR42090:SF1">
    <property type="match status" value="1"/>
</dbReference>
<feature type="compositionally biased region" description="Polar residues" evidence="1">
    <location>
        <begin position="99"/>
        <end position="119"/>
    </location>
</feature>
<protein>
    <submittedName>
        <fullName evidence="2">Uncharacterized protein</fullName>
    </submittedName>
</protein>
<proteinExistence type="predicted"/>
<dbReference type="OrthoDB" id="4220319at2759"/>
<reference evidence="2" key="1">
    <citation type="journal article" date="2020" name="Stud. Mycol.">
        <title>101 Dothideomycetes genomes: a test case for predicting lifestyles and emergence of pathogens.</title>
        <authorList>
            <person name="Haridas S."/>
            <person name="Albert R."/>
            <person name="Binder M."/>
            <person name="Bloem J."/>
            <person name="Labutti K."/>
            <person name="Salamov A."/>
            <person name="Andreopoulos B."/>
            <person name="Baker S."/>
            <person name="Barry K."/>
            <person name="Bills G."/>
            <person name="Bluhm B."/>
            <person name="Cannon C."/>
            <person name="Castanera R."/>
            <person name="Culley D."/>
            <person name="Daum C."/>
            <person name="Ezra D."/>
            <person name="Gonzalez J."/>
            <person name="Henrissat B."/>
            <person name="Kuo A."/>
            <person name="Liang C."/>
            <person name="Lipzen A."/>
            <person name="Lutzoni F."/>
            <person name="Magnuson J."/>
            <person name="Mondo S."/>
            <person name="Nolan M."/>
            <person name="Ohm R."/>
            <person name="Pangilinan J."/>
            <person name="Park H.-J."/>
            <person name="Ramirez L."/>
            <person name="Alfaro M."/>
            <person name="Sun H."/>
            <person name="Tritt A."/>
            <person name="Yoshinaga Y."/>
            <person name="Zwiers L.-H."/>
            <person name="Turgeon B."/>
            <person name="Goodwin S."/>
            <person name="Spatafora J."/>
            <person name="Crous P."/>
            <person name="Grigoriev I."/>
        </authorList>
    </citation>
    <scope>NUCLEOTIDE SEQUENCE</scope>
    <source>
        <strain evidence="2">ATCC 16933</strain>
    </source>
</reference>
<dbReference type="AlphaFoldDB" id="A0A6A6NMK9"/>
<dbReference type="EMBL" id="MU001702">
    <property type="protein sequence ID" value="KAF2452889.1"/>
    <property type="molecule type" value="Genomic_DNA"/>
</dbReference>
<feature type="compositionally biased region" description="Low complexity" evidence="1">
    <location>
        <begin position="11"/>
        <end position="26"/>
    </location>
</feature>
<accession>A0A6A6NMK9</accession>
<feature type="compositionally biased region" description="Polar residues" evidence="1">
    <location>
        <begin position="50"/>
        <end position="60"/>
    </location>
</feature>
<name>A0A6A6NMK9_9PEZI</name>
<dbReference type="Proteomes" id="UP000799766">
    <property type="component" value="Unassembled WGS sequence"/>
</dbReference>
<evidence type="ECO:0000256" key="1">
    <source>
        <dbReference type="SAM" id="MobiDB-lite"/>
    </source>
</evidence>
<keyword evidence="3" id="KW-1185">Reference proteome</keyword>
<sequence>MATQTTHQPRLRLTCPPRTRIPPTSRRALHRPTSALYARKNAQDREEMDTTSTEYSQSGGNDDAAAREKAAFDPKKSGTSPEEEEEMSREESGGDESSNPLNVSPANQEINQPRNTTEGGAQGSPRSKMSGGGSAPKAGGKKSG</sequence>